<reference evidence="1" key="2">
    <citation type="submission" date="2020-09" db="EMBL/GenBank/DDBJ databases">
        <authorList>
            <person name="Sun Q."/>
            <person name="Ohkuma M."/>
        </authorList>
    </citation>
    <scope>NUCLEOTIDE SEQUENCE</scope>
    <source>
        <strain evidence="1">JCM 3276</strain>
    </source>
</reference>
<sequence length="111" mass="12734">MSEMFEVDRVDRITDILFGVAVAGGTIEYAPLARRVGTRPDFLSHPLDQVSRRAAQRGEPMWSALVVSKASGRPNEGFYAMARRMRTEYVDVDDATLWDRERHRCYEAARR</sequence>
<evidence type="ECO:0000313" key="2">
    <source>
        <dbReference type="Proteomes" id="UP000660680"/>
    </source>
</evidence>
<keyword evidence="2" id="KW-1185">Reference proteome</keyword>
<evidence type="ECO:0000313" key="1">
    <source>
        <dbReference type="EMBL" id="GGS55024.1"/>
    </source>
</evidence>
<gene>
    <name evidence="1" type="ORF">GCM10010171_57730</name>
</gene>
<dbReference type="Proteomes" id="UP000660680">
    <property type="component" value="Unassembled WGS sequence"/>
</dbReference>
<comment type="caution">
    <text evidence="1">The sequence shown here is derived from an EMBL/GenBank/DDBJ whole genome shotgun (WGS) entry which is preliminary data.</text>
</comment>
<proteinExistence type="predicted"/>
<dbReference type="AlphaFoldDB" id="A0A918GSJ5"/>
<reference evidence="1" key="1">
    <citation type="journal article" date="2014" name="Int. J. Syst. Evol. Microbiol.">
        <title>Complete genome sequence of Corynebacterium casei LMG S-19264T (=DSM 44701T), isolated from a smear-ripened cheese.</title>
        <authorList>
            <consortium name="US DOE Joint Genome Institute (JGI-PGF)"/>
            <person name="Walter F."/>
            <person name="Albersmeier A."/>
            <person name="Kalinowski J."/>
            <person name="Ruckert C."/>
        </authorList>
    </citation>
    <scope>NUCLEOTIDE SEQUENCE</scope>
    <source>
        <strain evidence="1">JCM 3276</strain>
    </source>
</reference>
<accession>A0A918GSJ5</accession>
<protein>
    <submittedName>
        <fullName evidence="1">Uncharacterized protein</fullName>
    </submittedName>
</protein>
<organism evidence="1 2">
    <name type="scientific">Actinokineospora fastidiosa</name>
    <dbReference type="NCBI Taxonomy" id="1816"/>
    <lineage>
        <taxon>Bacteria</taxon>
        <taxon>Bacillati</taxon>
        <taxon>Actinomycetota</taxon>
        <taxon>Actinomycetes</taxon>
        <taxon>Pseudonocardiales</taxon>
        <taxon>Pseudonocardiaceae</taxon>
        <taxon>Actinokineospora</taxon>
    </lineage>
</organism>
<name>A0A918GSJ5_9PSEU</name>
<dbReference type="EMBL" id="BMRB01000007">
    <property type="protein sequence ID" value="GGS55024.1"/>
    <property type="molecule type" value="Genomic_DNA"/>
</dbReference>